<gene>
    <name evidence="2" type="ORF">M0R45_029353</name>
</gene>
<accession>A0AAW1WBY4</accession>
<evidence type="ECO:0000313" key="2">
    <source>
        <dbReference type="EMBL" id="KAK9920807.1"/>
    </source>
</evidence>
<sequence>MGLPSLKELYVQNNMYPEIYHRVLMTTYTGNINLRKGGRTGSRTNIIIGTTVGAAVLLIATIASCILLRKRKKKYNVQDKHSHPYPCKG</sequence>
<dbReference type="EMBL" id="JBEDUW010000006">
    <property type="protein sequence ID" value="KAK9920807.1"/>
    <property type="molecule type" value="Genomic_DNA"/>
</dbReference>
<keyword evidence="1" id="KW-1133">Transmembrane helix</keyword>
<proteinExistence type="predicted"/>
<organism evidence="2 3">
    <name type="scientific">Rubus argutus</name>
    <name type="common">Southern blackberry</name>
    <dbReference type="NCBI Taxonomy" id="59490"/>
    <lineage>
        <taxon>Eukaryota</taxon>
        <taxon>Viridiplantae</taxon>
        <taxon>Streptophyta</taxon>
        <taxon>Embryophyta</taxon>
        <taxon>Tracheophyta</taxon>
        <taxon>Spermatophyta</taxon>
        <taxon>Magnoliopsida</taxon>
        <taxon>eudicotyledons</taxon>
        <taxon>Gunneridae</taxon>
        <taxon>Pentapetalae</taxon>
        <taxon>rosids</taxon>
        <taxon>fabids</taxon>
        <taxon>Rosales</taxon>
        <taxon>Rosaceae</taxon>
        <taxon>Rosoideae</taxon>
        <taxon>Rosoideae incertae sedis</taxon>
        <taxon>Rubus</taxon>
    </lineage>
</organism>
<feature type="transmembrane region" description="Helical" evidence="1">
    <location>
        <begin position="46"/>
        <end position="68"/>
    </location>
</feature>
<reference evidence="2 3" key="1">
    <citation type="journal article" date="2023" name="G3 (Bethesda)">
        <title>A chromosome-length genome assembly and annotation of blackberry (Rubus argutus, cv. 'Hillquist').</title>
        <authorList>
            <person name="Bruna T."/>
            <person name="Aryal R."/>
            <person name="Dudchenko O."/>
            <person name="Sargent D.J."/>
            <person name="Mead D."/>
            <person name="Buti M."/>
            <person name="Cavallini A."/>
            <person name="Hytonen T."/>
            <person name="Andres J."/>
            <person name="Pham M."/>
            <person name="Weisz D."/>
            <person name="Mascagni F."/>
            <person name="Usai G."/>
            <person name="Natali L."/>
            <person name="Bassil N."/>
            <person name="Fernandez G.E."/>
            <person name="Lomsadze A."/>
            <person name="Armour M."/>
            <person name="Olukolu B."/>
            <person name="Poorten T."/>
            <person name="Britton C."/>
            <person name="Davik J."/>
            <person name="Ashrafi H."/>
            <person name="Aiden E.L."/>
            <person name="Borodovsky M."/>
            <person name="Worthington M."/>
        </authorList>
    </citation>
    <scope>NUCLEOTIDE SEQUENCE [LARGE SCALE GENOMIC DNA]</scope>
    <source>
        <strain evidence="2">PI 553951</strain>
    </source>
</reference>
<evidence type="ECO:0000313" key="3">
    <source>
        <dbReference type="Proteomes" id="UP001457282"/>
    </source>
</evidence>
<dbReference type="Proteomes" id="UP001457282">
    <property type="component" value="Unassembled WGS sequence"/>
</dbReference>
<dbReference type="AlphaFoldDB" id="A0AAW1WBY4"/>
<keyword evidence="3" id="KW-1185">Reference proteome</keyword>
<keyword evidence="1" id="KW-0812">Transmembrane</keyword>
<keyword evidence="1" id="KW-0472">Membrane</keyword>
<name>A0AAW1WBY4_RUBAR</name>
<evidence type="ECO:0000256" key="1">
    <source>
        <dbReference type="SAM" id="Phobius"/>
    </source>
</evidence>
<protein>
    <submittedName>
        <fullName evidence="2">Uncharacterized protein</fullName>
    </submittedName>
</protein>
<comment type="caution">
    <text evidence="2">The sequence shown here is derived from an EMBL/GenBank/DDBJ whole genome shotgun (WGS) entry which is preliminary data.</text>
</comment>